<feature type="transmembrane region" description="Helical" evidence="5">
    <location>
        <begin position="109"/>
        <end position="128"/>
    </location>
</feature>
<evidence type="ECO:0000256" key="4">
    <source>
        <dbReference type="ARBA" id="ARBA00023136"/>
    </source>
</evidence>
<comment type="caution">
    <text evidence="6">The sequence shown here is derived from an EMBL/GenBank/DDBJ whole genome shotgun (WGS) entry which is preliminary data.</text>
</comment>
<dbReference type="SUPFAM" id="SSF103473">
    <property type="entry name" value="MFS general substrate transporter"/>
    <property type="match status" value="1"/>
</dbReference>
<keyword evidence="2 5" id="KW-0812">Transmembrane</keyword>
<sequence length="174" mass="19311">MLIYGLVRPLANLVCLYYVDTWGRKKTLWITGVAMKVDMAIIMGLSGGFVGSSNMVAKGFNIAFIFLFSMMQAYPSQARSSISVVCNVLINIVFNQVSPIAFSNVGYKYYALFICTNIVGAITVFLYLPETKGKTLEEIGHIFGGDVVVADLQQARQKIEANDVEMIEQVEEQR</sequence>
<dbReference type="InterPro" id="IPR036259">
    <property type="entry name" value="MFS_trans_sf"/>
</dbReference>
<organism evidence="6 7">
    <name type="scientific">Aspergillus granulosus</name>
    <dbReference type="NCBI Taxonomy" id="176169"/>
    <lineage>
        <taxon>Eukaryota</taxon>
        <taxon>Fungi</taxon>
        <taxon>Dikarya</taxon>
        <taxon>Ascomycota</taxon>
        <taxon>Pezizomycotina</taxon>
        <taxon>Eurotiomycetes</taxon>
        <taxon>Eurotiomycetidae</taxon>
        <taxon>Eurotiales</taxon>
        <taxon>Aspergillaceae</taxon>
        <taxon>Aspergillus</taxon>
        <taxon>Aspergillus subgen. Nidulantes</taxon>
    </lineage>
</organism>
<keyword evidence="4 5" id="KW-0472">Membrane</keyword>
<reference evidence="6 7" key="1">
    <citation type="submission" date="2024-07" db="EMBL/GenBank/DDBJ databases">
        <title>Section-level genome sequencing and comparative genomics of Aspergillus sections Usti and Cavernicolus.</title>
        <authorList>
            <consortium name="Lawrence Berkeley National Laboratory"/>
            <person name="Nybo J.L."/>
            <person name="Vesth T.C."/>
            <person name="Theobald S."/>
            <person name="Frisvad J.C."/>
            <person name="Larsen T.O."/>
            <person name="Kjaerboelling I."/>
            <person name="Rothschild-Mancinelli K."/>
            <person name="Lyhne E.K."/>
            <person name="Kogle M.E."/>
            <person name="Barry K."/>
            <person name="Clum A."/>
            <person name="Na H."/>
            <person name="Ledsgaard L."/>
            <person name="Lin J."/>
            <person name="Lipzen A."/>
            <person name="Kuo A."/>
            <person name="Riley R."/>
            <person name="Mondo S."/>
            <person name="Labutti K."/>
            <person name="Haridas S."/>
            <person name="Pangalinan J."/>
            <person name="Salamov A.A."/>
            <person name="Simmons B.A."/>
            <person name="Magnuson J.K."/>
            <person name="Chen J."/>
            <person name="Drula E."/>
            <person name="Henrissat B."/>
            <person name="Wiebenga A."/>
            <person name="Lubbers R.J."/>
            <person name="Gomes A.C."/>
            <person name="Makela M.R."/>
            <person name="Stajich J."/>
            <person name="Grigoriev I.V."/>
            <person name="Mortensen U.H."/>
            <person name="De Vries R.P."/>
            <person name="Baker S.E."/>
            <person name="Andersen M.R."/>
        </authorList>
    </citation>
    <scope>NUCLEOTIDE SEQUENCE [LARGE SCALE GENOMIC DNA]</scope>
    <source>
        <strain evidence="6 7">CBS 588.65</strain>
    </source>
</reference>
<feature type="transmembrane region" description="Helical" evidence="5">
    <location>
        <begin position="55"/>
        <end position="74"/>
    </location>
</feature>
<evidence type="ECO:0000313" key="6">
    <source>
        <dbReference type="EMBL" id="KAL2807934.1"/>
    </source>
</evidence>
<evidence type="ECO:0000313" key="7">
    <source>
        <dbReference type="Proteomes" id="UP001610334"/>
    </source>
</evidence>
<accession>A0ABR4GXQ7</accession>
<evidence type="ECO:0008006" key="8">
    <source>
        <dbReference type="Google" id="ProtNLM"/>
    </source>
</evidence>
<proteinExistence type="predicted"/>
<evidence type="ECO:0000256" key="1">
    <source>
        <dbReference type="ARBA" id="ARBA00004141"/>
    </source>
</evidence>
<keyword evidence="3 5" id="KW-1133">Transmembrane helix</keyword>
<evidence type="ECO:0000256" key="3">
    <source>
        <dbReference type="ARBA" id="ARBA00022989"/>
    </source>
</evidence>
<dbReference type="Pfam" id="PF00083">
    <property type="entry name" value="Sugar_tr"/>
    <property type="match status" value="1"/>
</dbReference>
<gene>
    <name evidence="6" type="ORF">BJX63DRAFT_436586</name>
</gene>
<name>A0ABR4GXQ7_9EURO</name>
<evidence type="ECO:0000256" key="5">
    <source>
        <dbReference type="SAM" id="Phobius"/>
    </source>
</evidence>
<dbReference type="Proteomes" id="UP001610334">
    <property type="component" value="Unassembled WGS sequence"/>
</dbReference>
<dbReference type="InterPro" id="IPR005828">
    <property type="entry name" value="MFS_sugar_transport-like"/>
</dbReference>
<dbReference type="EMBL" id="JBFXLT010000126">
    <property type="protein sequence ID" value="KAL2807934.1"/>
    <property type="molecule type" value="Genomic_DNA"/>
</dbReference>
<dbReference type="InterPro" id="IPR050360">
    <property type="entry name" value="MFS_Sugar_Transporters"/>
</dbReference>
<feature type="transmembrane region" description="Helical" evidence="5">
    <location>
        <begin position="28"/>
        <end position="49"/>
    </location>
</feature>
<dbReference type="PANTHER" id="PTHR48022">
    <property type="entry name" value="PLASTIDIC GLUCOSE TRANSPORTER 4"/>
    <property type="match status" value="1"/>
</dbReference>
<evidence type="ECO:0000256" key="2">
    <source>
        <dbReference type="ARBA" id="ARBA00022692"/>
    </source>
</evidence>
<comment type="subcellular location">
    <subcellularLocation>
        <location evidence="1">Membrane</location>
        <topology evidence="1">Multi-pass membrane protein</topology>
    </subcellularLocation>
</comment>
<keyword evidence="7" id="KW-1185">Reference proteome</keyword>
<protein>
    <recommendedName>
        <fullName evidence="8">Major facilitator superfamily (MFS) profile domain-containing protein</fullName>
    </recommendedName>
</protein>
<dbReference type="PANTHER" id="PTHR48022:SF2">
    <property type="entry name" value="PLASTIDIC GLUCOSE TRANSPORTER 4"/>
    <property type="match status" value="1"/>
</dbReference>
<dbReference type="Gene3D" id="1.20.1250.20">
    <property type="entry name" value="MFS general substrate transporter like domains"/>
    <property type="match status" value="1"/>
</dbReference>